<dbReference type="Pfam" id="PF00583">
    <property type="entry name" value="Acetyltransf_1"/>
    <property type="match status" value="1"/>
</dbReference>
<sequence length="164" mass="18332">MKIKPAQVADTAVLADMWYKGWYQAHAQIVPPALVNLRTPAEFAGRIAAHLGQTHVAWQDDQIVGFFMLDQDEIYQFYVNRPYQGTGVATRLMQAAEDALGDGLKWLACSVGNERAAAFYEKCGWTQAGAIPYEVETGEGPLVVDVWRYEKRLSVAKKPRRLAT</sequence>
<gene>
    <name evidence="4" type="ORF">LCGC14_1433200</name>
</gene>
<dbReference type="PANTHER" id="PTHR43877:SF2">
    <property type="entry name" value="AMINOALKYLPHOSPHONATE N-ACETYLTRANSFERASE-RELATED"/>
    <property type="match status" value="1"/>
</dbReference>
<name>A0A0F9MPT2_9ZZZZ</name>
<evidence type="ECO:0000313" key="4">
    <source>
        <dbReference type="EMBL" id="KKM71182.1"/>
    </source>
</evidence>
<organism evidence="4">
    <name type="scientific">marine sediment metagenome</name>
    <dbReference type="NCBI Taxonomy" id="412755"/>
    <lineage>
        <taxon>unclassified sequences</taxon>
        <taxon>metagenomes</taxon>
        <taxon>ecological metagenomes</taxon>
    </lineage>
</organism>
<dbReference type="PANTHER" id="PTHR43877">
    <property type="entry name" value="AMINOALKYLPHOSPHONATE N-ACETYLTRANSFERASE-RELATED-RELATED"/>
    <property type="match status" value="1"/>
</dbReference>
<dbReference type="CDD" id="cd04301">
    <property type="entry name" value="NAT_SF"/>
    <property type="match status" value="1"/>
</dbReference>
<dbReference type="InterPro" id="IPR000182">
    <property type="entry name" value="GNAT_dom"/>
</dbReference>
<dbReference type="InterPro" id="IPR016181">
    <property type="entry name" value="Acyl_CoA_acyltransferase"/>
</dbReference>
<reference evidence="4" key="1">
    <citation type="journal article" date="2015" name="Nature">
        <title>Complex archaea that bridge the gap between prokaryotes and eukaryotes.</title>
        <authorList>
            <person name="Spang A."/>
            <person name="Saw J.H."/>
            <person name="Jorgensen S.L."/>
            <person name="Zaremba-Niedzwiedzka K."/>
            <person name="Martijn J."/>
            <person name="Lind A.E."/>
            <person name="van Eijk R."/>
            <person name="Schleper C."/>
            <person name="Guy L."/>
            <person name="Ettema T.J."/>
        </authorList>
    </citation>
    <scope>NUCLEOTIDE SEQUENCE</scope>
</reference>
<keyword evidence="1" id="KW-0808">Transferase</keyword>
<dbReference type="GO" id="GO:0016747">
    <property type="term" value="F:acyltransferase activity, transferring groups other than amino-acyl groups"/>
    <property type="evidence" value="ECO:0007669"/>
    <property type="project" value="InterPro"/>
</dbReference>
<dbReference type="PROSITE" id="PS51186">
    <property type="entry name" value="GNAT"/>
    <property type="match status" value="1"/>
</dbReference>
<evidence type="ECO:0000256" key="1">
    <source>
        <dbReference type="ARBA" id="ARBA00022679"/>
    </source>
</evidence>
<proteinExistence type="predicted"/>
<dbReference type="InterPro" id="IPR050832">
    <property type="entry name" value="Bact_Acetyltransf"/>
</dbReference>
<protein>
    <recommendedName>
        <fullName evidence="3">N-acetyltransferase domain-containing protein</fullName>
    </recommendedName>
</protein>
<dbReference type="AlphaFoldDB" id="A0A0F9MPT2"/>
<accession>A0A0F9MPT2</accession>
<comment type="caution">
    <text evidence="4">The sequence shown here is derived from an EMBL/GenBank/DDBJ whole genome shotgun (WGS) entry which is preliminary data.</text>
</comment>
<evidence type="ECO:0000259" key="3">
    <source>
        <dbReference type="PROSITE" id="PS51186"/>
    </source>
</evidence>
<dbReference type="EMBL" id="LAZR01009685">
    <property type="protein sequence ID" value="KKM71182.1"/>
    <property type="molecule type" value="Genomic_DNA"/>
</dbReference>
<dbReference type="SUPFAM" id="SSF55729">
    <property type="entry name" value="Acyl-CoA N-acyltransferases (Nat)"/>
    <property type="match status" value="1"/>
</dbReference>
<keyword evidence="2" id="KW-0012">Acyltransferase</keyword>
<evidence type="ECO:0000256" key="2">
    <source>
        <dbReference type="ARBA" id="ARBA00023315"/>
    </source>
</evidence>
<dbReference type="Gene3D" id="3.40.630.30">
    <property type="match status" value="1"/>
</dbReference>
<feature type="domain" description="N-acetyltransferase" evidence="3">
    <location>
        <begin position="1"/>
        <end position="154"/>
    </location>
</feature>